<reference evidence="1" key="1">
    <citation type="journal article" date="2015" name="Proc. Natl. Acad. Sci. U.S.A.">
        <title>Networks of energetic and metabolic interactions define dynamics in microbial communities.</title>
        <authorList>
            <person name="Embree M."/>
            <person name="Liu J.K."/>
            <person name="Al-Bassam M.M."/>
            <person name="Zengler K."/>
        </authorList>
    </citation>
    <scope>NUCLEOTIDE SEQUENCE</scope>
</reference>
<evidence type="ECO:0000313" key="1">
    <source>
        <dbReference type="EMBL" id="KUG19820.1"/>
    </source>
</evidence>
<dbReference type="EMBL" id="LNQE01001254">
    <property type="protein sequence ID" value="KUG19820.1"/>
    <property type="molecule type" value="Genomic_DNA"/>
</dbReference>
<protein>
    <recommendedName>
        <fullName evidence="2">NurA domain-containing protein</fullName>
    </recommendedName>
</protein>
<proteinExistence type="predicted"/>
<accession>A0A0W8FG16</accession>
<dbReference type="AlphaFoldDB" id="A0A0W8FG16"/>
<comment type="caution">
    <text evidence="1">The sequence shown here is derived from an EMBL/GenBank/DDBJ whole genome shotgun (WGS) entry which is preliminary data.</text>
</comment>
<evidence type="ECO:0008006" key="2">
    <source>
        <dbReference type="Google" id="ProtNLM"/>
    </source>
</evidence>
<sequence>MPYQQGSRLPGERASRLGHLDILDYPLVNELLNSFKRQYVPDECRAVEWQGMPGSGVPLKYIFAVDGSLQRIDHDTAPYSSIAFIKTAMIKLDTHALARVDKENPHPFVLRDILRESVIFHATLLPLRNTWNEGSTIYDTIRQTIYKSICDSSSGMNGQILETLKWLAYRKWEGTRGSLPEFACPHGHGESKHMTTLPYNAESGRCPACGKEVYITDFLGFHLEMGEEAASPTIASTYMILHETLLLFTAVRLFWENHRELLSECLFLKDGPLSIRAQYSKLVEPIRLFLAHAQENGYPIHIIGQEKSGTFYDHLQFIGKDAPTMSYLILQDLYIKRHIQCRPENGAPYGKDTNYGAKVFVKLNNYHRMVLNIPFGSYTQNPRLEDLIGWERIFATLPTILSNRYEGALLPIELANGIASLSTYPSAKILKLFSEEGLHL</sequence>
<name>A0A0W8FG16_9ZZZZ</name>
<gene>
    <name evidence="1" type="ORF">ASZ90_010454</name>
</gene>
<organism evidence="1">
    <name type="scientific">hydrocarbon metagenome</name>
    <dbReference type="NCBI Taxonomy" id="938273"/>
    <lineage>
        <taxon>unclassified sequences</taxon>
        <taxon>metagenomes</taxon>
        <taxon>ecological metagenomes</taxon>
    </lineage>
</organism>